<reference evidence="3 4" key="1">
    <citation type="submission" date="2023-09" db="EMBL/GenBank/DDBJ databases">
        <title>Pangenome analysis of Batrachochytrium dendrobatidis and related Chytrids.</title>
        <authorList>
            <person name="Yacoub M.N."/>
            <person name="Stajich J.E."/>
            <person name="James T.Y."/>
        </authorList>
    </citation>
    <scope>NUCLEOTIDE SEQUENCE [LARGE SCALE GENOMIC DNA]</scope>
    <source>
        <strain evidence="3 4">JEL0888</strain>
    </source>
</reference>
<accession>A0ABR4NEF8</accession>
<keyword evidence="4" id="KW-1185">Reference proteome</keyword>
<organism evidence="3 4">
    <name type="scientific">Polyrhizophydium stewartii</name>
    <dbReference type="NCBI Taxonomy" id="2732419"/>
    <lineage>
        <taxon>Eukaryota</taxon>
        <taxon>Fungi</taxon>
        <taxon>Fungi incertae sedis</taxon>
        <taxon>Chytridiomycota</taxon>
        <taxon>Chytridiomycota incertae sedis</taxon>
        <taxon>Chytridiomycetes</taxon>
        <taxon>Rhizophydiales</taxon>
        <taxon>Rhizophydiales incertae sedis</taxon>
        <taxon>Polyrhizophydium</taxon>
    </lineage>
</organism>
<dbReference type="Proteomes" id="UP001527925">
    <property type="component" value="Unassembled WGS sequence"/>
</dbReference>
<dbReference type="PANTHER" id="PTHR24161:SF85">
    <property type="entry name" value="PALMITOYLTRANSFERASE HIP14"/>
    <property type="match status" value="1"/>
</dbReference>
<evidence type="ECO:0000313" key="4">
    <source>
        <dbReference type="Proteomes" id="UP001527925"/>
    </source>
</evidence>
<proteinExistence type="predicted"/>
<dbReference type="InterPro" id="IPR036770">
    <property type="entry name" value="Ankyrin_rpt-contain_sf"/>
</dbReference>
<evidence type="ECO:0008006" key="5">
    <source>
        <dbReference type="Google" id="ProtNLM"/>
    </source>
</evidence>
<dbReference type="EMBL" id="JADGIZ020000008">
    <property type="protein sequence ID" value="KAL2917919.1"/>
    <property type="molecule type" value="Genomic_DNA"/>
</dbReference>
<dbReference type="SUPFAM" id="SSF48403">
    <property type="entry name" value="Ankyrin repeat"/>
    <property type="match status" value="1"/>
</dbReference>
<dbReference type="PANTHER" id="PTHR24161">
    <property type="entry name" value="ANK_REP_REGION DOMAIN-CONTAINING PROTEIN-RELATED"/>
    <property type="match status" value="1"/>
</dbReference>
<evidence type="ECO:0000256" key="1">
    <source>
        <dbReference type="ARBA" id="ARBA00022737"/>
    </source>
</evidence>
<dbReference type="Gene3D" id="1.25.40.20">
    <property type="entry name" value="Ankyrin repeat-containing domain"/>
    <property type="match status" value="1"/>
</dbReference>
<keyword evidence="2" id="KW-0040">ANK repeat</keyword>
<sequence>MVHLVALPTELLVAICVRAGRMDPLSLPRIEATCRTLRRLLTSRVAALAWRAAALSLDRSSGLCALIERPRGGEREQTAGSGSEAAHLPWNHMLEAAVRLAALRVAWEPARARSQLVMLLLRGDIGRRSTKGRALAEAVRMDRVGVVRALLAYDVPLDGPVKYGGSLLHLAVHVRNASDCQVLAELLKHVVAGEADPRPVQRNGRVDRSTALWINERDQSGRTPLDLVHTRQHGNRRRHMARLLIDRGAIATTPEAAVHSAINARRPDLLAKLCAEIRNVGEVTGRRPSPFIVAAQVGDAGCCDVLIRAGAAPKGLFGVDEHTREMFGYNMQSEVEFSTQLYPDEGRIETFSILAHYRIVFNLETSSGAETGLVEAAPTESQVAKTLELMDRLVDIGASVHHEQANGWTTETSEQWCDEHAHPVLKRKLAELNDRRVRPMRLVW</sequence>
<evidence type="ECO:0000256" key="2">
    <source>
        <dbReference type="ARBA" id="ARBA00023043"/>
    </source>
</evidence>
<name>A0ABR4NEF8_9FUNG</name>
<keyword evidence="1" id="KW-0677">Repeat</keyword>
<protein>
    <recommendedName>
        <fullName evidence="5">Ankyrin repeat protein</fullName>
    </recommendedName>
</protein>
<evidence type="ECO:0000313" key="3">
    <source>
        <dbReference type="EMBL" id="KAL2917919.1"/>
    </source>
</evidence>
<comment type="caution">
    <text evidence="3">The sequence shown here is derived from an EMBL/GenBank/DDBJ whole genome shotgun (WGS) entry which is preliminary data.</text>
</comment>
<gene>
    <name evidence="3" type="ORF">HK105_202332</name>
</gene>